<dbReference type="Gene3D" id="3.90.550.10">
    <property type="entry name" value="Spore Coat Polysaccharide Biosynthesis Protein SpsA, Chain A"/>
    <property type="match status" value="1"/>
</dbReference>
<dbReference type="InterPro" id="IPR001173">
    <property type="entry name" value="Glyco_trans_2-like"/>
</dbReference>
<reference evidence="3 4" key="2">
    <citation type="submission" date="2018-11" db="EMBL/GenBank/DDBJ databases">
        <authorList>
            <consortium name="Pathogen Informatics"/>
        </authorList>
    </citation>
    <scope>NUCLEOTIDE SEQUENCE [LARGE SCALE GENOMIC DNA]</scope>
</reference>
<evidence type="ECO:0000313" key="5">
    <source>
        <dbReference type="WBParaSite" id="OFLC_0001227201-mRNA-1"/>
    </source>
</evidence>
<dbReference type="PANTHER" id="PTHR11675:SF116">
    <property type="entry name" value="N-ACETYLGALACTOSAMINYLTRANSFERASE 8-RELATED"/>
    <property type="match status" value="1"/>
</dbReference>
<dbReference type="GO" id="GO:0005112">
    <property type="term" value="F:Notch binding"/>
    <property type="evidence" value="ECO:0007669"/>
    <property type="project" value="TreeGrafter"/>
</dbReference>
<evidence type="ECO:0000313" key="3">
    <source>
        <dbReference type="EMBL" id="VDO83427.1"/>
    </source>
</evidence>
<dbReference type="SUPFAM" id="SSF53448">
    <property type="entry name" value="Nucleotide-diphospho-sugar transferases"/>
    <property type="match status" value="1"/>
</dbReference>
<dbReference type="PANTHER" id="PTHR11675">
    <property type="entry name" value="N-ACETYLGALACTOSAMINYLTRANSFERASE"/>
    <property type="match status" value="1"/>
</dbReference>
<evidence type="ECO:0000313" key="4">
    <source>
        <dbReference type="Proteomes" id="UP000267606"/>
    </source>
</evidence>
<dbReference type="STRING" id="387005.A0A183HXQ9"/>
<dbReference type="WBParaSite" id="OFLC_0001227201-mRNA-1">
    <property type="protein sequence ID" value="OFLC_0001227201-mRNA-1"/>
    <property type="gene ID" value="OFLC_0001227201"/>
</dbReference>
<gene>
    <name evidence="3" type="ORF">OFLC_LOCUS12271</name>
</gene>
<dbReference type="Proteomes" id="UP000267606">
    <property type="component" value="Unassembled WGS sequence"/>
</dbReference>
<dbReference type="Pfam" id="PF00535">
    <property type="entry name" value="Glycos_transf_2"/>
    <property type="match status" value="1"/>
</dbReference>
<dbReference type="GO" id="GO:0008593">
    <property type="term" value="P:regulation of Notch signaling pathway"/>
    <property type="evidence" value="ECO:0007669"/>
    <property type="project" value="TreeGrafter"/>
</dbReference>
<feature type="domain" description="Glycosyltransferase 2-like" evidence="2">
    <location>
        <begin position="2"/>
        <end position="111"/>
    </location>
</feature>
<dbReference type="GO" id="GO:0006493">
    <property type="term" value="P:protein O-linked glycosylation"/>
    <property type="evidence" value="ECO:0007669"/>
    <property type="project" value="TreeGrafter"/>
</dbReference>
<protein>
    <submittedName>
        <fullName evidence="5">Glyco_trans_2-like domain-containing protein</fullName>
    </submittedName>
</protein>
<evidence type="ECO:0000259" key="2">
    <source>
        <dbReference type="Pfam" id="PF00535"/>
    </source>
</evidence>
<accession>A0A183HXQ9</accession>
<dbReference type="AlphaFoldDB" id="A0A183HXQ9"/>
<evidence type="ECO:0000256" key="1">
    <source>
        <dbReference type="ARBA" id="ARBA00023157"/>
    </source>
</evidence>
<name>A0A183HXQ9_9BILA</name>
<keyword evidence="1" id="KW-1015">Disulfide bond</keyword>
<keyword evidence="4" id="KW-1185">Reference proteome</keyword>
<dbReference type="GO" id="GO:0005794">
    <property type="term" value="C:Golgi apparatus"/>
    <property type="evidence" value="ECO:0007669"/>
    <property type="project" value="TreeGrafter"/>
</dbReference>
<dbReference type="GO" id="GO:0004653">
    <property type="term" value="F:polypeptide N-acetylgalactosaminyltransferase activity"/>
    <property type="evidence" value="ECO:0007669"/>
    <property type="project" value="TreeGrafter"/>
</dbReference>
<sequence length="127" mass="14891">MLNSIFDNTPAKLLKEIILYDDCSDYDTLPINHIINYGNHVRWPMEKIITRRSNERLGLIKAKVFASRIARGDVLIFLDSHCEVTPLWIEPLLLPIQEDSTRLVSEEIYVITYLLFLILDTYREILK</sequence>
<proteinExistence type="predicted"/>
<dbReference type="InterPro" id="IPR029044">
    <property type="entry name" value="Nucleotide-diphossugar_trans"/>
</dbReference>
<reference evidence="5" key="1">
    <citation type="submission" date="2016-06" db="UniProtKB">
        <authorList>
            <consortium name="WormBaseParasite"/>
        </authorList>
    </citation>
    <scope>IDENTIFICATION</scope>
</reference>
<organism evidence="5">
    <name type="scientific">Onchocerca flexuosa</name>
    <dbReference type="NCBI Taxonomy" id="387005"/>
    <lineage>
        <taxon>Eukaryota</taxon>
        <taxon>Metazoa</taxon>
        <taxon>Ecdysozoa</taxon>
        <taxon>Nematoda</taxon>
        <taxon>Chromadorea</taxon>
        <taxon>Rhabditida</taxon>
        <taxon>Spirurina</taxon>
        <taxon>Spiruromorpha</taxon>
        <taxon>Filarioidea</taxon>
        <taxon>Onchocercidae</taxon>
        <taxon>Onchocerca</taxon>
    </lineage>
</organism>
<dbReference type="EMBL" id="UZAJ01018841">
    <property type="protein sequence ID" value="VDO83427.1"/>
    <property type="molecule type" value="Genomic_DNA"/>
</dbReference>